<dbReference type="EMBL" id="CP062176">
    <property type="protein sequence ID" value="WXK39017.1"/>
    <property type="molecule type" value="Genomic_DNA"/>
</dbReference>
<feature type="compositionally biased region" description="Polar residues" evidence="1">
    <location>
        <begin position="41"/>
        <end position="53"/>
    </location>
</feature>
<evidence type="ECO:0000313" key="2">
    <source>
        <dbReference type="EMBL" id="WXK39017.1"/>
    </source>
</evidence>
<proteinExistence type="predicted"/>
<feature type="compositionally biased region" description="Low complexity" evidence="1">
    <location>
        <begin position="178"/>
        <end position="189"/>
    </location>
</feature>
<organism evidence="2 3">
    <name type="scientific">Mycetohabitans rhizoxinica</name>
    <dbReference type="NCBI Taxonomy" id="412963"/>
    <lineage>
        <taxon>Bacteria</taxon>
        <taxon>Pseudomonadati</taxon>
        <taxon>Pseudomonadota</taxon>
        <taxon>Betaproteobacteria</taxon>
        <taxon>Burkholderiales</taxon>
        <taxon>Burkholderiaceae</taxon>
        <taxon>Mycetohabitans</taxon>
    </lineage>
</organism>
<evidence type="ECO:0000256" key="1">
    <source>
        <dbReference type="SAM" id="MobiDB-lite"/>
    </source>
</evidence>
<gene>
    <name evidence="2" type="ORF">IHE29_06875</name>
</gene>
<keyword evidence="3" id="KW-1185">Reference proteome</keyword>
<dbReference type="RefSeq" id="WP_237070674.1">
    <property type="nucleotide sequence ID" value="NZ_CP062176.1"/>
</dbReference>
<evidence type="ECO:0000313" key="3">
    <source>
        <dbReference type="Proteomes" id="UP001493153"/>
    </source>
</evidence>
<feature type="compositionally biased region" description="Polar residues" evidence="1">
    <location>
        <begin position="1"/>
        <end position="13"/>
    </location>
</feature>
<feature type="compositionally biased region" description="Polar residues" evidence="1">
    <location>
        <begin position="135"/>
        <end position="149"/>
    </location>
</feature>
<dbReference type="Proteomes" id="UP001493153">
    <property type="component" value="Chromosome"/>
</dbReference>
<sequence length="231" mass="23713">MTITISITQTDSPYSPFDPGSPSHTYGTAPDAAHHKRADQSDSMSWPANGTSSDDSDLLQKLIEQLLALLQNSHSDDDDSFDDDGTTCGHRSPAPSTDGDCECPCSPHHRHSTADSAQHDGKAPVTSGGWGTITDPVTSGGSGTTTKPVTSGGWGTITDPVTSGGSGTSTSPASNGDSSTSTHPGSSNSKNASTSPTESADPFHRDSSSDNNGFDPSGVSNQKASGTYFYQ</sequence>
<protein>
    <submittedName>
        <fullName evidence="2">Uncharacterized protein</fullName>
    </submittedName>
</protein>
<feature type="region of interest" description="Disordered" evidence="1">
    <location>
        <begin position="1"/>
        <end position="57"/>
    </location>
</feature>
<reference evidence="2 3" key="1">
    <citation type="submission" date="2020-09" db="EMBL/GenBank/DDBJ databases">
        <title>Genome sequences of Mycetohabitans spp.</title>
        <authorList>
            <person name="Carter M.E."/>
            <person name="Carpenter S.C.D."/>
            <person name="Bogdanove A.J."/>
        </authorList>
    </citation>
    <scope>NUCLEOTIDE SEQUENCE [LARGE SCALE GENOMIC DNA]</scope>
    <source>
        <strain evidence="2 3">B12</strain>
    </source>
</reference>
<feature type="compositionally biased region" description="Acidic residues" evidence="1">
    <location>
        <begin position="76"/>
        <end position="85"/>
    </location>
</feature>
<feature type="region of interest" description="Disordered" evidence="1">
    <location>
        <begin position="74"/>
        <end position="231"/>
    </location>
</feature>
<feature type="compositionally biased region" description="Polar residues" evidence="1">
    <location>
        <begin position="209"/>
        <end position="231"/>
    </location>
</feature>
<name>A0ABZ2PVG8_9BURK</name>
<accession>A0ABZ2PVG8</accession>